<protein>
    <submittedName>
        <fullName evidence="1">Uncharacterized protein</fullName>
    </submittedName>
</protein>
<evidence type="ECO:0000313" key="2">
    <source>
        <dbReference type="Proteomes" id="UP001189000"/>
    </source>
</evidence>
<organism evidence="1 2">
    <name type="scientific">Elizabethkingia anophelis</name>
    <dbReference type="NCBI Taxonomy" id="1117645"/>
    <lineage>
        <taxon>Bacteria</taxon>
        <taxon>Pseudomonadati</taxon>
        <taxon>Bacteroidota</taxon>
        <taxon>Flavobacteriia</taxon>
        <taxon>Flavobacteriales</taxon>
        <taxon>Weeksellaceae</taxon>
        <taxon>Elizabethkingia</taxon>
    </lineage>
</organism>
<dbReference type="AlphaFoldDB" id="A0AAE4P489"/>
<evidence type="ECO:0000313" key="1">
    <source>
        <dbReference type="EMBL" id="MDV3665762.1"/>
    </source>
</evidence>
<proteinExistence type="predicted"/>
<gene>
    <name evidence="1" type="ORF">CMU51_17055</name>
</gene>
<reference evidence="1" key="1">
    <citation type="submission" date="2023-02" db="EMBL/GenBank/DDBJ databases">
        <title>Elizabethkingia anophelis draft genomes.</title>
        <authorList>
            <person name="Nicholson A.C."/>
            <person name="Whitney A.M."/>
            <person name="Humrighouse B.W."/>
            <person name="Villarma A."/>
            <person name="Bell M."/>
            <person name="Mcquiston J."/>
        </authorList>
    </citation>
    <scope>NUCLEOTIDE SEQUENCE</scope>
    <source>
        <strain evidence="1">B4955</strain>
    </source>
</reference>
<comment type="caution">
    <text evidence="1">The sequence shown here is derived from an EMBL/GenBank/DDBJ whole genome shotgun (WGS) entry which is preliminary data.</text>
</comment>
<sequence>MKKIKFKKQDSIITELLTREQLRSILAGSVGSGFGSKGCSSSSICRQHSDCSSGIEDVGNPTGYCRTCVVYNTVLGYGFCGGSPI</sequence>
<name>A0AAE4P489_9FLAO</name>
<dbReference type="RefSeq" id="WP_407490460.1">
    <property type="nucleotide sequence ID" value="NZ_JBJDLO010000008.1"/>
</dbReference>
<accession>A0AAE4P489</accession>
<dbReference type="Proteomes" id="UP001189000">
    <property type="component" value="Unassembled WGS sequence"/>
</dbReference>
<dbReference type="EMBL" id="NWGY01000018">
    <property type="protein sequence ID" value="MDV3665762.1"/>
    <property type="molecule type" value="Genomic_DNA"/>
</dbReference>